<comment type="caution">
    <text evidence="2">The sequence shown here is derived from an EMBL/GenBank/DDBJ whole genome shotgun (WGS) entry which is preliminary data.</text>
</comment>
<evidence type="ECO:0000313" key="3">
    <source>
        <dbReference type="Proteomes" id="UP001501598"/>
    </source>
</evidence>
<protein>
    <submittedName>
        <fullName evidence="2">Uncharacterized protein</fullName>
    </submittedName>
</protein>
<keyword evidence="3" id="KW-1185">Reference proteome</keyword>
<dbReference type="EMBL" id="BAABGT010000003">
    <property type="protein sequence ID" value="GAA4535840.1"/>
    <property type="molecule type" value="Genomic_DNA"/>
</dbReference>
<feature type="compositionally biased region" description="Basic and acidic residues" evidence="1">
    <location>
        <begin position="221"/>
        <end position="238"/>
    </location>
</feature>
<feature type="compositionally biased region" description="Low complexity" evidence="1">
    <location>
        <begin position="189"/>
        <end position="218"/>
    </location>
</feature>
<evidence type="ECO:0000313" key="2">
    <source>
        <dbReference type="EMBL" id="GAA4535840.1"/>
    </source>
</evidence>
<feature type="compositionally biased region" description="Basic and acidic residues" evidence="1">
    <location>
        <begin position="245"/>
        <end position="271"/>
    </location>
</feature>
<accession>A0ABP8RDB2</accession>
<gene>
    <name evidence="2" type="ORF">GCM10023175_01970</name>
</gene>
<proteinExistence type="predicted"/>
<organism evidence="2 3">
    <name type="scientific">Pseudonocardia xishanensis</name>
    <dbReference type="NCBI Taxonomy" id="630995"/>
    <lineage>
        <taxon>Bacteria</taxon>
        <taxon>Bacillati</taxon>
        <taxon>Actinomycetota</taxon>
        <taxon>Actinomycetes</taxon>
        <taxon>Pseudonocardiales</taxon>
        <taxon>Pseudonocardiaceae</taxon>
        <taxon>Pseudonocardia</taxon>
    </lineage>
</organism>
<evidence type="ECO:0000256" key="1">
    <source>
        <dbReference type="SAM" id="MobiDB-lite"/>
    </source>
</evidence>
<reference evidence="3" key="1">
    <citation type="journal article" date="2019" name="Int. J. Syst. Evol. Microbiol.">
        <title>The Global Catalogue of Microorganisms (GCM) 10K type strain sequencing project: providing services to taxonomists for standard genome sequencing and annotation.</title>
        <authorList>
            <consortium name="The Broad Institute Genomics Platform"/>
            <consortium name="The Broad Institute Genome Sequencing Center for Infectious Disease"/>
            <person name="Wu L."/>
            <person name="Ma J."/>
        </authorList>
    </citation>
    <scope>NUCLEOTIDE SEQUENCE [LARGE SCALE GENOMIC DNA]</scope>
    <source>
        <strain evidence="3">JCM 17906</strain>
    </source>
</reference>
<feature type="compositionally biased region" description="Acidic residues" evidence="1">
    <location>
        <begin position="318"/>
        <end position="328"/>
    </location>
</feature>
<feature type="region of interest" description="Disordered" evidence="1">
    <location>
        <begin position="297"/>
        <end position="328"/>
    </location>
</feature>
<dbReference type="Proteomes" id="UP001501598">
    <property type="component" value="Unassembled WGS sequence"/>
</dbReference>
<sequence length="328" mass="36931">MLQGRLPTVSDTSTRAAAATARPGSQIAYSRITERDRCRTWAEWAPRVDDVEWQAYLDNLAEAADARARQLGLDAAEEPPRWALDAFGEPPEEMTARREWATEVGAVAAYREMREHTGDADAHGPALAPGQVEAFVAYRAAWRSLGRPEIDREEIEMSDEQLRVRIRATEREAVWAPRYVANELTGTHQAADAQRRTAALRAAEAETDTAPEPAVTAEEWLDVHREDQTEDERHREITEEYELDASSHERHEPTPDIRDQNRDLDHGEDAVRVPSADETAAAVTRAQQALAEIEAREIYDAQYPAEEFPPPDHTAELDTTDDYALERE</sequence>
<feature type="region of interest" description="Disordered" evidence="1">
    <location>
        <begin position="1"/>
        <end position="24"/>
    </location>
</feature>
<dbReference type="RefSeq" id="WP_345411718.1">
    <property type="nucleotide sequence ID" value="NZ_BAABGT010000003.1"/>
</dbReference>
<feature type="region of interest" description="Disordered" evidence="1">
    <location>
        <begin position="188"/>
        <end position="285"/>
    </location>
</feature>
<name>A0ABP8RDB2_9PSEU</name>